<comment type="caution">
    <text evidence="9">The sequence shown here is derived from an EMBL/GenBank/DDBJ whole genome shotgun (WGS) entry which is preliminary data.</text>
</comment>
<keyword evidence="6 7" id="KW-0472">Membrane</keyword>
<evidence type="ECO:0000256" key="3">
    <source>
        <dbReference type="ARBA" id="ARBA00022475"/>
    </source>
</evidence>
<keyword evidence="5 7" id="KW-1133">Transmembrane helix</keyword>
<evidence type="ECO:0000313" key="9">
    <source>
        <dbReference type="EMBL" id="GGD57991.1"/>
    </source>
</evidence>
<protein>
    <submittedName>
        <fullName evidence="9">Membrane protein</fullName>
    </submittedName>
</protein>
<feature type="transmembrane region" description="Helical" evidence="7">
    <location>
        <begin position="182"/>
        <end position="204"/>
    </location>
</feature>
<comment type="similarity">
    <text evidence="2 7">Belongs to the DedA family.</text>
</comment>
<dbReference type="PANTHER" id="PTHR30353">
    <property type="entry name" value="INNER MEMBRANE PROTEIN DEDA-RELATED"/>
    <property type="match status" value="1"/>
</dbReference>
<dbReference type="RefSeq" id="WP_188371159.1">
    <property type="nucleotide sequence ID" value="NZ_BMFH01000002.1"/>
</dbReference>
<accession>A0ABQ1R812</accession>
<keyword evidence="3 7" id="KW-1003">Cell membrane</keyword>
<name>A0ABQ1R812_9FLAO</name>
<evidence type="ECO:0000256" key="5">
    <source>
        <dbReference type="ARBA" id="ARBA00022989"/>
    </source>
</evidence>
<comment type="subcellular location">
    <subcellularLocation>
        <location evidence="1 7">Cell membrane</location>
        <topology evidence="1 7">Multi-pass membrane protein</topology>
    </subcellularLocation>
</comment>
<sequence>MELFELISNTDDFLIRQVESNLLLTYFILFSIIFSESGIIFCPFLPGDGLLFSVGVVAAVTPLNIYIVVPCLISAAILGYLFNYKMGTLFGRWAFKKENRFLRRSLERTDEFMLKYGSRAVIISRFFPVVRTYIPFFAGAVKMDYQLFTRQSIMGAVLWVCLFTFTGFITGEIPWVKENYGLIFLGLVLVTLLPLLYQLFLRILRFVK</sequence>
<keyword evidence="4 7" id="KW-0812">Transmembrane</keyword>
<dbReference type="InterPro" id="IPR032816">
    <property type="entry name" value="VTT_dom"/>
</dbReference>
<dbReference type="Pfam" id="PF09335">
    <property type="entry name" value="VTT_dom"/>
    <property type="match status" value="1"/>
</dbReference>
<feature type="transmembrane region" description="Helical" evidence="7">
    <location>
        <begin position="52"/>
        <end position="82"/>
    </location>
</feature>
<evidence type="ECO:0000256" key="4">
    <source>
        <dbReference type="ARBA" id="ARBA00022692"/>
    </source>
</evidence>
<feature type="transmembrane region" description="Helical" evidence="7">
    <location>
        <begin position="23"/>
        <end position="46"/>
    </location>
</feature>
<evidence type="ECO:0000313" key="10">
    <source>
        <dbReference type="Proteomes" id="UP000625780"/>
    </source>
</evidence>
<dbReference type="Proteomes" id="UP000625780">
    <property type="component" value="Unassembled WGS sequence"/>
</dbReference>
<organism evidence="9 10">
    <name type="scientific">Muriicola marianensis</name>
    <dbReference type="NCBI Taxonomy" id="1324801"/>
    <lineage>
        <taxon>Bacteria</taxon>
        <taxon>Pseudomonadati</taxon>
        <taxon>Bacteroidota</taxon>
        <taxon>Flavobacteriia</taxon>
        <taxon>Flavobacteriales</taxon>
        <taxon>Flavobacteriaceae</taxon>
        <taxon>Muriicola</taxon>
    </lineage>
</organism>
<evidence type="ECO:0000259" key="8">
    <source>
        <dbReference type="Pfam" id="PF09335"/>
    </source>
</evidence>
<dbReference type="InterPro" id="IPR032818">
    <property type="entry name" value="DedA-like"/>
</dbReference>
<evidence type="ECO:0000256" key="7">
    <source>
        <dbReference type="RuleBase" id="RU367016"/>
    </source>
</evidence>
<evidence type="ECO:0000256" key="1">
    <source>
        <dbReference type="ARBA" id="ARBA00004651"/>
    </source>
</evidence>
<feature type="domain" description="VTT" evidence="8">
    <location>
        <begin position="45"/>
        <end position="167"/>
    </location>
</feature>
<reference evidence="10" key="1">
    <citation type="journal article" date="2019" name="Int. J. Syst. Evol. Microbiol.">
        <title>The Global Catalogue of Microorganisms (GCM) 10K type strain sequencing project: providing services to taxonomists for standard genome sequencing and annotation.</title>
        <authorList>
            <consortium name="The Broad Institute Genomics Platform"/>
            <consortium name="The Broad Institute Genome Sequencing Center for Infectious Disease"/>
            <person name="Wu L."/>
            <person name="Ma J."/>
        </authorList>
    </citation>
    <scope>NUCLEOTIDE SEQUENCE [LARGE SCALE GENOMIC DNA]</scope>
    <source>
        <strain evidence="10">CGMCC 1.12606</strain>
    </source>
</reference>
<proteinExistence type="inferred from homology"/>
<gene>
    <name evidence="9" type="ORF">GCM10011361_25570</name>
</gene>
<dbReference type="EMBL" id="BMFH01000002">
    <property type="protein sequence ID" value="GGD57991.1"/>
    <property type="molecule type" value="Genomic_DNA"/>
</dbReference>
<evidence type="ECO:0000256" key="6">
    <source>
        <dbReference type="ARBA" id="ARBA00023136"/>
    </source>
</evidence>
<keyword evidence="10" id="KW-1185">Reference proteome</keyword>
<dbReference type="PANTHER" id="PTHR30353:SF0">
    <property type="entry name" value="TRANSMEMBRANE PROTEIN"/>
    <property type="match status" value="1"/>
</dbReference>
<feature type="transmembrane region" description="Helical" evidence="7">
    <location>
        <begin position="152"/>
        <end position="170"/>
    </location>
</feature>
<evidence type="ECO:0000256" key="2">
    <source>
        <dbReference type="ARBA" id="ARBA00010792"/>
    </source>
</evidence>